<feature type="region of interest" description="Disordered" evidence="2">
    <location>
        <begin position="345"/>
        <end position="364"/>
    </location>
</feature>
<organism evidence="3">
    <name type="scientific">Absidia glauca</name>
    <name type="common">Pin mould</name>
    <dbReference type="NCBI Taxonomy" id="4829"/>
    <lineage>
        <taxon>Eukaryota</taxon>
        <taxon>Fungi</taxon>
        <taxon>Fungi incertae sedis</taxon>
        <taxon>Mucoromycota</taxon>
        <taxon>Mucoromycotina</taxon>
        <taxon>Mucoromycetes</taxon>
        <taxon>Mucorales</taxon>
        <taxon>Cunninghamellaceae</taxon>
        <taxon>Absidia</taxon>
    </lineage>
</organism>
<name>A0A163IXC9_ABSGL</name>
<feature type="region of interest" description="Disordered" evidence="2">
    <location>
        <begin position="185"/>
        <end position="204"/>
    </location>
</feature>
<keyword evidence="4" id="KW-1185">Reference proteome</keyword>
<feature type="compositionally biased region" description="Polar residues" evidence="2">
    <location>
        <begin position="386"/>
        <end position="398"/>
    </location>
</feature>
<feature type="compositionally biased region" description="Low complexity" evidence="2">
    <location>
        <begin position="439"/>
        <end position="468"/>
    </location>
</feature>
<dbReference type="Proteomes" id="UP000078561">
    <property type="component" value="Unassembled WGS sequence"/>
</dbReference>
<feature type="compositionally biased region" description="Pro residues" evidence="2">
    <location>
        <begin position="404"/>
        <end position="419"/>
    </location>
</feature>
<reference evidence="3" key="1">
    <citation type="submission" date="2016-04" db="EMBL/GenBank/DDBJ databases">
        <authorList>
            <person name="Evans L.H."/>
            <person name="Alamgir A."/>
            <person name="Owens N."/>
            <person name="Weber N.D."/>
            <person name="Virtaneva K."/>
            <person name="Barbian K."/>
            <person name="Babar A."/>
            <person name="Rosenke K."/>
        </authorList>
    </citation>
    <scope>NUCLEOTIDE SEQUENCE [LARGE SCALE GENOMIC DNA]</scope>
    <source>
        <strain evidence="3">CBS 101.48</strain>
    </source>
</reference>
<feature type="region of interest" description="Disordered" evidence="2">
    <location>
        <begin position="372"/>
        <end position="518"/>
    </location>
</feature>
<evidence type="ECO:0000313" key="4">
    <source>
        <dbReference type="Proteomes" id="UP000078561"/>
    </source>
</evidence>
<feature type="region of interest" description="Disordered" evidence="2">
    <location>
        <begin position="289"/>
        <end position="310"/>
    </location>
</feature>
<feature type="region of interest" description="Disordered" evidence="2">
    <location>
        <begin position="1"/>
        <end position="75"/>
    </location>
</feature>
<dbReference type="STRING" id="4829.A0A163IXC9"/>
<dbReference type="OrthoDB" id="2281102at2759"/>
<dbReference type="AlphaFoldDB" id="A0A163IXC9"/>
<dbReference type="OMA" id="ANEFENM"/>
<sequence>MSVLATVALLNGNETDPLASPKRPNPPPMTKTVLTNWTNKTSGNDKQPTLQQHKPTASTKPAAAETSKRTQQSRSTLDMHIEELTAMYQSLLDEHASATDTITKLEAKVEIYACDSTKVRDYEIRVEYLAQKLEQVSEERDSLEEELASYKDRHGSLVTPVSPAFGPDLFGGKPTLIEAAPTHHKSTINGTDQDDALQKQQKQQMVEDTYFDEILDAYEERRSENSDGDDDMQQSYHNQIEQMRAEYDQGMKMAMESYVADLEKQRLENKTLQSMVKKQDELISKLESQSNDFHGNRKHTPSYQAPSSGDHDLLHQQVELQQIELESKRELLTQLLNERDDLLKKSNKTSKQQSQRRSPSFRSSIDVLAELARTDGVPRSPGSLRSFGSQHQLYQQQRDTGRSTPPPFAPPRTPLPPVPHNGTTNDSGITTVTSPTRNSLISYSRSSTSSTSWSLDERQQQQQQQQQQYPQHPLSTIAPALPQKYDPIDNDHANYAPLTATDAPPTSGSFWKGLKKKF</sequence>
<feature type="compositionally biased region" description="Polar residues" evidence="2">
    <location>
        <begin position="32"/>
        <end position="59"/>
    </location>
</feature>
<protein>
    <submittedName>
        <fullName evidence="3">Uncharacterized protein</fullName>
    </submittedName>
</protein>
<evidence type="ECO:0000313" key="3">
    <source>
        <dbReference type="EMBL" id="SAL95883.1"/>
    </source>
</evidence>
<dbReference type="InParanoid" id="A0A163IXC9"/>
<feature type="compositionally biased region" description="Polar residues" evidence="2">
    <location>
        <begin position="421"/>
        <end position="438"/>
    </location>
</feature>
<proteinExistence type="predicted"/>
<feature type="coiled-coil region" evidence="1">
    <location>
        <begin position="81"/>
        <end position="153"/>
    </location>
</feature>
<dbReference type="EMBL" id="LT550481">
    <property type="protein sequence ID" value="SAL95883.1"/>
    <property type="molecule type" value="Genomic_DNA"/>
</dbReference>
<gene>
    <name evidence="3" type="primary">ABSGL_01224.1 scaffold 1223</name>
</gene>
<keyword evidence="1" id="KW-0175">Coiled coil</keyword>
<feature type="compositionally biased region" description="Low complexity" evidence="2">
    <location>
        <begin position="349"/>
        <end position="364"/>
    </location>
</feature>
<accession>A0A163IXC9</accession>
<evidence type="ECO:0000256" key="2">
    <source>
        <dbReference type="SAM" id="MobiDB-lite"/>
    </source>
</evidence>
<evidence type="ECO:0000256" key="1">
    <source>
        <dbReference type="SAM" id="Coils"/>
    </source>
</evidence>